<comment type="caution">
    <text evidence="2">The sequence shown here is derived from an EMBL/GenBank/DDBJ whole genome shotgun (WGS) entry which is preliminary data.</text>
</comment>
<feature type="transmembrane region" description="Helical" evidence="1">
    <location>
        <begin position="141"/>
        <end position="162"/>
    </location>
</feature>
<evidence type="ECO:0000313" key="3">
    <source>
        <dbReference type="Proteomes" id="UP000193944"/>
    </source>
</evidence>
<dbReference type="Gene3D" id="1.10.167.10">
    <property type="entry name" value="Regulator of G-protein Signalling 4, domain 2"/>
    <property type="match status" value="1"/>
</dbReference>
<keyword evidence="3" id="KW-1185">Reference proteome</keyword>
<keyword evidence="1" id="KW-0472">Membrane</keyword>
<keyword evidence="1" id="KW-0812">Transmembrane</keyword>
<feature type="transmembrane region" description="Helical" evidence="1">
    <location>
        <begin position="104"/>
        <end position="121"/>
    </location>
</feature>
<proteinExistence type="predicted"/>
<dbReference type="InterPro" id="IPR036305">
    <property type="entry name" value="RGS_sf"/>
</dbReference>
<name>A0A1Y1VQL6_9FUNG</name>
<feature type="transmembrane region" description="Helical" evidence="1">
    <location>
        <begin position="212"/>
        <end position="231"/>
    </location>
</feature>
<dbReference type="SUPFAM" id="SSF48097">
    <property type="entry name" value="Regulator of G-protein signaling, RGS"/>
    <property type="match status" value="1"/>
</dbReference>
<evidence type="ECO:0000313" key="2">
    <source>
        <dbReference type="EMBL" id="ORX63569.1"/>
    </source>
</evidence>
<reference evidence="2 3" key="2">
    <citation type="submission" date="2016-08" db="EMBL/GenBank/DDBJ databases">
        <title>Pervasive Adenine N6-methylation of Active Genes in Fungi.</title>
        <authorList>
            <consortium name="DOE Joint Genome Institute"/>
            <person name="Mondo S.J."/>
            <person name="Dannebaum R.O."/>
            <person name="Kuo R.C."/>
            <person name="Labutti K."/>
            <person name="Haridas S."/>
            <person name="Kuo A."/>
            <person name="Salamov A."/>
            <person name="Ahrendt S.R."/>
            <person name="Lipzen A."/>
            <person name="Sullivan W."/>
            <person name="Andreopoulos W.B."/>
            <person name="Clum A."/>
            <person name="Lindquist E."/>
            <person name="Daum C."/>
            <person name="Ramamoorthy G.K."/>
            <person name="Gryganskyi A."/>
            <person name="Culley D."/>
            <person name="Magnuson J.K."/>
            <person name="James T.Y."/>
            <person name="O'Malley M.A."/>
            <person name="Stajich J.E."/>
            <person name="Spatafora J.W."/>
            <person name="Visel A."/>
            <person name="Grigoriev I.V."/>
        </authorList>
    </citation>
    <scope>NUCLEOTIDE SEQUENCE [LARGE SCALE GENOMIC DNA]</scope>
    <source>
        <strain evidence="2 3">S4</strain>
    </source>
</reference>
<organism evidence="2 3">
    <name type="scientific">Anaeromyces robustus</name>
    <dbReference type="NCBI Taxonomy" id="1754192"/>
    <lineage>
        <taxon>Eukaryota</taxon>
        <taxon>Fungi</taxon>
        <taxon>Fungi incertae sedis</taxon>
        <taxon>Chytridiomycota</taxon>
        <taxon>Chytridiomycota incertae sedis</taxon>
        <taxon>Neocallimastigomycetes</taxon>
        <taxon>Neocallimastigales</taxon>
        <taxon>Neocallimastigaceae</taxon>
        <taxon>Anaeromyces</taxon>
    </lineage>
</organism>
<reference evidence="2 3" key="1">
    <citation type="submission" date="2016-08" db="EMBL/GenBank/DDBJ databases">
        <title>A Parts List for Fungal Cellulosomes Revealed by Comparative Genomics.</title>
        <authorList>
            <consortium name="DOE Joint Genome Institute"/>
            <person name="Haitjema C.H."/>
            <person name="Gilmore S.P."/>
            <person name="Henske J.K."/>
            <person name="Solomon K.V."/>
            <person name="De Groot R."/>
            <person name="Kuo A."/>
            <person name="Mondo S.J."/>
            <person name="Salamov A.A."/>
            <person name="Labutti K."/>
            <person name="Zhao Z."/>
            <person name="Chiniquy J."/>
            <person name="Barry K."/>
            <person name="Brewer H.M."/>
            <person name="Purvine S.O."/>
            <person name="Wright A.T."/>
            <person name="Boxma B."/>
            <person name="Van Alen T."/>
            <person name="Hackstein J.H."/>
            <person name="Baker S.E."/>
            <person name="Grigoriev I.V."/>
            <person name="O'Malley M.A."/>
        </authorList>
    </citation>
    <scope>NUCLEOTIDE SEQUENCE [LARGE SCALE GENOMIC DNA]</scope>
    <source>
        <strain evidence="2 3">S4</strain>
    </source>
</reference>
<evidence type="ECO:0000256" key="1">
    <source>
        <dbReference type="SAM" id="Phobius"/>
    </source>
</evidence>
<gene>
    <name evidence="2" type="ORF">BCR32DRAFT_287666</name>
</gene>
<dbReference type="EMBL" id="MCFG01000613">
    <property type="protein sequence ID" value="ORX63569.1"/>
    <property type="molecule type" value="Genomic_DNA"/>
</dbReference>
<sequence>MEFPVEWDRTNPRAVSLYNKCKKFYDKGEEDKLVDVFKPDYPMFYIGCAGYVILFLRQCHINSLLYEQHKENVIYDNKKEKDENKGIIKRFCLYFTEKRIKKAILFYITFSLFFVTVISVFEIGYSMHPVSQGFCSSALELIPLHIITNVFLFIFLPITIYEIRKIDKKFSFKIIVKLSTFIMLTFSIIYTITGTAPVYTCTSISKNFPADIYYIVLFFSVVILHVSIPIAQSFKAYKKIASLDVTKKSLHQVFENEKLYKEFFEYAVQKRSSEYVIFHKDYEEFKNIFKNNRSFFDELSASKVLSPGINPVNQKEKKFIEIFEQVYNKVDEIFTKYFSSNSDLELNLTDKLVKKVTTDVYNYTIYYNRYVVNGNEGTEINMKQLNCEKIFEEVHTEAMEALFLNVYLPFAKDQKKLFGYNGAKQSCSTISKSSHRISYNSKSNKNTSIISTTSSVISNTRINFIPYLFDVDALEARQNMEQEASLNYCIVVQLIANCFRSPLSKCSSFRAEVPPRRNKFHIIREKKGRSKI</sequence>
<protein>
    <submittedName>
        <fullName evidence="2">Uncharacterized protein</fullName>
    </submittedName>
</protein>
<dbReference type="Proteomes" id="UP000193944">
    <property type="component" value="Unassembled WGS sequence"/>
</dbReference>
<accession>A0A1Y1VQL6</accession>
<dbReference type="AlphaFoldDB" id="A0A1Y1VQL6"/>
<keyword evidence="1" id="KW-1133">Transmembrane helix</keyword>
<dbReference type="InterPro" id="IPR044926">
    <property type="entry name" value="RGS_subdomain_2"/>
</dbReference>
<feature type="transmembrane region" description="Helical" evidence="1">
    <location>
        <begin position="42"/>
        <end position="60"/>
    </location>
</feature>
<feature type="transmembrane region" description="Helical" evidence="1">
    <location>
        <begin position="174"/>
        <end position="192"/>
    </location>
</feature>